<evidence type="ECO:0000256" key="1">
    <source>
        <dbReference type="SAM" id="MobiDB-lite"/>
    </source>
</evidence>
<feature type="compositionally biased region" description="Low complexity" evidence="1">
    <location>
        <begin position="15"/>
        <end position="25"/>
    </location>
</feature>
<sequence>MSTQSVRDRIALFNASSSSSSSASGSREDLTPTAHAGDGVGVIRSSVANGPREQQDDSFDANPNPWAAVASPPIPPATGGMVTSSGLAGLGTANGTADSTLGSSTRQGPPPRPARRTPTTAAPPAATITSSQVTLGSGPTGWVAFGLPSSETAVAASNPIVPARPPIAAFASFNHGTSIPQSNHHNHSLADSTSSSIGICPPPGARPLVPIPTTTAAAAPSPVSALNHPLASAASTSNTPPPLPPRVGPSASTSTSSTFSATSDTYANSAATSRSVSPVSLASNGGAGTPRPAATAAPTTNQLAGLVKNMAISTSQASLSGRSSPTNAAKLSGFSSNTTADSIFPTIPPQTRSRYLSLFRTLTAASNPINSGASSPVDASVTAPAQAIVSVWRRSRLPLATLADVWDAVVAEPRAIELNGMQFCSGMWIIDQVLGGKSVEQFVTL</sequence>
<dbReference type="Proteomes" id="UP000193411">
    <property type="component" value="Unassembled WGS sequence"/>
</dbReference>
<reference evidence="2 3" key="1">
    <citation type="submission" date="2016-07" db="EMBL/GenBank/DDBJ databases">
        <title>Pervasive Adenine N6-methylation of Active Genes in Fungi.</title>
        <authorList>
            <consortium name="DOE Joint Genome Institute"/>
            <person name="Mondo S.J."/>
            <person name="Dannebaum R.O."/>
            <person name="Kuo R.C."/>
            <person name="Labutti K."/>
            <person name="Haridas S."/>
            <person name="Kuo A."/>
            <person name="Salamov A."/>
            <person name="Ahrendt S.R."/>
            <person name="Lipzen A."/>
            <person name="Sullivan W."/>
            <person name="Andreopoulos W.B."/>
            <person name="Clum A."/>
            <person name="Lindquist E."/>
            <person name="Daum C."/>
            <person name="Ramamoorthy G.K."/>
            <person name="Gryganskyi A."/>
            <person name="Culley D."/>
            <person name="Magnuson J.K."/>
            <person name="James T.Y."/>
            <person name="O'Malley M.A."/>
            <person name="Stajich J.E."/>
            <person name="Spatafora J.W."/>
            <person name="Visel A."/>
            <person name="Grigoriev I.V."/>
        </authorList>
    </citation>
    <scope>NUCLEOTIDE SEQUENCE [LARGE SCALE GENOMIC DNA]</scope>
    <source>
        <strain evidence="2 3">PL171</strain>
    </source>
</reference>
<keyword evidence="3" id="KW-1185">Reference proteome</keyword>
<name>A0A1Y2I4H3_9FUNG</name>
<feature type="compositionally biased region" description="Polar residues" evidence="1">
    <location>
        <begin position="98"/>
        <end position="107"/>
    </location>
</feature>
<evidence type="ECO:0008006" key="4">
    <source>
        <dbReference type="Google" id="ProtNLM"/>
    </source>
</evidence>
<evidence type="ECO:0000313" key="2">
    <source>
        <dbReference type="EMBL" id="ORZ41756.1"/>
    </source>
</evidence>
<proteinExistence type="predicted"/>
<feature type="compositionally biased region" description="Polar residues" evidence="1">
    <location>
        <begin position="128"/>
        <end position="137"/>
    </location>
</feature>
<comment type="caution">
    <text evidence="2">The sequence shown here is derived from an EMBL/GenBank/DDBJ whole genome shotgun (WGS) entry which is preliminary data.</text>
</comment>
<feature type="compositionally biased region" description="Low complexity" evidence="1">
    <location>
        <begin position="86"/>
        <end position="97"/>
    </location>
</feature>
<dbReference type="OrthoDB" id="5598334at2759"/>
<feature type="region of interest" description="Disordered" evidence="1">
    <location>
        <begin position="230"/>
        <end position="297"/>
    </location>
</feature>
<dbReference type="Gene3D" id="1.10.238.10">
    <property type="entry name" value="EF-hand"/>
    <property type="match status" value="1"/>
</dbReference>
<feature type="compositionally biased region" description="Low complexity" evidence="1">
    <location>
        <begin position="250"/>
        <end position="265"/>
    </location>
</feature>
<feature type="region of interest" description="Disordered" evidence="1">
    <location>
        <begin position="1"/>
        <end position="137"/>
    </location>
</feature>
<accession>A0A1Y2I4H3</accession>
<feature type="compositionally biased region" description="Low complexity" evidence="1">
    <location>
        <begin position="116"/>
        <end position="127"/>
    </location>
</feature>
<protein>
    <recommendedName>
        <fullName evidence="4">EH domain-containing protein</fullName>
    </recommendedName>
</protein>
<gene>
    <name evidence="2" type="ORF">BCR44DRAFT_1495170</name>
</gene>
<feature type="compositionally biased region" description="Basic and acidic residues" evidence="1">
    <location>
        <begin position="1"/>
        <end position="10"/>
    </location>
</feature>
<evidence type="ECO:0000313" key="3">
    <source>
        <dbReference type="Proteomes" id="UP000193411"/>
    </source>
</evidence>
<dbReference type="AlphaFoldDB" id="A0A1Y2I4H3"/>
<organism evidence="2 3">
    <name type="scientific">Catenaria anguillulae PL171</name>
    <dbReference type="NCBI Taxonomy" id="765915"/>
    <lineage>
        <taxon>Eukaryota</taxon>
        <taxon>Fungi</taxon>
        <taxon>Fungi incertae sedis</taxon>
        <taxon>Blastocladiomycota</taxon>
        <taxon>Blastocladiomycetes</taxon>
        <taxon>Blastocladiales</taxon>
        <taxon>Catenariaceae</taxon>
        <taxon>Catenaria</taxon>
    </lineage>
</organism>
<dbReference type="EMBL" id="MCFL01000001">
    <property type="protein sequence ID" value="ORZ41756.1"/>
    <property type="molecule type" value="Genomic_DNA"/>
</dbReference>
<feature type="compositionally biased region" description="Polar residues" evidence="1">
    <location>
        <begin position="266"/>
        <end position="283"/>
    </location>
</feature>